<organism evidence="2 3">
    <name type="scientific">Calocera cornea HHB12733</name>
    <dbReference type="NCBI Taxonomy" id="1353952"/>
    <lineage>
        <taxon>Eukaryota</taxon>
        <taxon>Fungi</taxon>
        <taxon>Dikarya</taxon>
        <taxon>Basidiomycota</taxon>
        <taxon>Agaricomycotina</taxon>
        <taxon>Dacrymycetes</taxon>
        <taxon>Dacrymycetales</taxon>
        <taxon>Dacrymycetaceae</taxon>
        <taxon>Calocera</taxon>
    </lineage>
</organism>
<feature type="compositionally biased region" description="Polar residues" evidence="1">
    <location>
        <begin position="74"/>
        <end position="83"/>
    </location>
</feature>
<feature type="compositionally biased region" description="Polar residues" evidence="1">
    <location>
        <begin position="1"/>
        <end position="13"/>
    </location>
</feature>
<feature type="region of interest" description="Disordered" evidence="1">
    <location>
        <begin position="1"/>
        <end position="143"/>
    </location>
</feature>
<dbReference type="OrthoDB" id="3219854at2759"/>
<evidence type="ECO:0000313" key="2">
    <source>
        <dbReference type="EMBL" id="KZT52673.1"/>
    </source>
</evidence>
<dbReference type="EMBL" id="KV424059">
    <property type="protein sequence ID" value="KZT52673.1"/>
    <property type="molecule type" value="Genomic_DNA"/>
</dbReference>
<dbReference type="InParanoid" id="A0A165DF27"/>
<name>A0A165DF27_9BASI</name>
<sequence length="253" mass="28998">MASLQEISSSPSHGTIIDSEPRMLITPEPEQPVDSPGYDTEWEYERGRGDPPSNGWGRSVDRSRRSERSAKSRPPTTARKTTGTGPGSRRNPEAAWDTWQGTDDPWGGYAEPDPAGNGYQYTRSRPATAAGRNPAERGQQQQVHQQFESSLKRRQRAADSASKTRKYKWVNVQRTAQPALSRNDFDRNIQQLSDVHAPVWRYYRDQTDAWDVRLVEKWDRSIDVFLLFPWSQRFCLGLWGHCNLIFSRLRSMS</sequence>
<feature type="compositionally biased region" description="Basic and acidic residues" evidence="1">
    <location>
        <begin position="59"/>
        <end position="70"/>
    </location>
</feature>
<protein>
    <submittedName>
        <fullName evidence="2">Uncharacterized protein</fullName>
    </submittedName>
</protein>
<keyword evidence="3" id="KW-1185">Reference proteome</keyword>
<evidence type="ECO:0000256" key="1">
    <source>
        <dbReference type="SAM" id="MobiDB-lite"/>
    </source>
</evidence>
<evidence type="ECO:0000313" key="3">
    <source>
        <dbReference type="Proteomes" id="UP000076842"/>
    </source>
</evidence>
<dbReference type="Proteomes" id="UP000076842">
    <property type="component" value="Unassembled WGS sequence"/>
</dbReference>
<dbReference type="AlphaFoldDB" id="A0A165DF27"/>
<proteinExistence type="predicted"/>
<reference evidence="2 3" key="1">
    <citation type="journal article" date="2016" name="Mol. Biol. Evol.">
        <title>Comparative Genomics of Early-Diverging Mushroom-Forming Fungi Provides Insights into the Origins of Lignocellulose Decay Capabilities.</title>
        <authorList>
            <person name="Nagy L.G."/>
            <person name="Riley R."/>
            <person name="Tritt A."/>
            <person name="Adam C."/>
            <person name="Daum C."/>
            <person name="Floudas D."/>
            <person name="Sun H."/>
            <person name="Yadav J.S."/>
            <person name="Pangilinan J."/>
            <person name="Larsson K.H."/>
            <person name="Matsuura K."/>
            <person name="Barry K."/>
            <person name="Labutti K."/>
            <person name="Kuo R."/>
            <person name="Ohm R.A."/>
            <person name="Bhattacharya S.S."/>
            <person name="Shirouzu T."/>
            <person name="Yoshinaga Y."/>
            <person name="Martin F.M."/>
            <person name="Grigoriev I.V."/>
            <person name="Hibbett D.S."/>
        </authorList>
    </citation>
    <scope>NUCLEOTIDE SEQUENCE [LARGE SCALE GENOMIC DNA]</scope>
    <source>
        <strain evidence="2 3">HHB12733</strain>
    </source>
</reference>
<accession>A0A165DF27</accession>
<gene>
    <name evidence="2" type="ORF">CALCODRAFT_511923</name>
</gene>